<dbReference type="PANTHER" id="PTHR31133">
    <property type="entry name" value="MEMBRANE PROTEIN"/>
    <property type="match status" value="1"/>
</dbReference>
<sequence length="641" mass="71568">MPRRFNREIHQHQKEIIPEEKLVTRMIIPSCARRSITREQDKLKGLLIVFTSSSSAGSASLLAVLLLGVFDLNFSKKRGCFGEFDAGIEELSVLLCPIVCLIMTIGNSAIILGLWPAHAFWTFYSVARAKQLGPVLKLAISTAIIPVLLVLWLWIGMLGSILIGAGYGFLMPVMATFDAVGEGKENEFIHCILDGTWSTVKGSCTVVRDLKDVCFHSYFSIMDDIRLQDAPNGKVYEIRLSYIPGAILAGVLGTLVDPPVITMIALFKSPYMLFKGWNRLFHDLIGREGPFLETVCVPFAGLAIMLWPVAVAGAVLASVISSLFLGGYAAVVAYQESSMRMGLAYVISALSMFDEYSNDVLDLPEGSCFPRCQYQKNQPSRTSSFSRPPSFNHARQDAKIPSRTVSFKNTIADVKSLKLLEHLFAECKLHGERLVAEGFISPKDIREFKSGKSGSSIISVGWPAYCILQALFRSAKANLECLLLSDNTVLMTTSRPKDTFFDYFFDPLMIMKEQIKVVNFTQDEEDYLCRLVLLLGDQERLSRLTGESQPQNEQRRAEINAIARRLQGITKSISRYPTVRRRFEELLDSFSKELERKMGGSEPIHGIRPSRSILRTFSHTSFGIKASTCEREEAQQTAQQL</sequence>
<dbReference type="EMBL" id="KZ452037">
    <property type="protein sequence ID" value="PKA49616.1"/>
    <property type="molecule type" value="Genomic_DNA"/>
</dbReference>
<gene>
    <name evidence="2" type="ORF">AXF42_Ash004157</name>
</gene>
<feature type="transmembrane region" description="Helical" evidence="1">
    <location>
        <begin position="242"/>
        <end position="267"/>
    </location>
</feature>
<name>A0A2I0A254_9ASPA</name>
<evidence type="ECO:0000313" key="3">
    <source>
        <dbReference type="Proteomes" id="UP000236161"/>
    </source>
</evidence>
<feature type="transmembrane region" description="Helical" evidence="1">
    <location>
        <begin position="304"/>
        <end position="331"/>
    </location>
</feature>
<evidence type="ECO:0000313" key="2">
    <source>
        <dbReference type="EMBL" id="PKA49616.1"/>
    </source>
</evidence>
<dbReference type="STRING" id="1088818.A0A2I0A254"/>
<keyword evidence="1" id="KW-0472">Membrane</keyword>
<protein>
    <submittedName>
        <fullName evidence="2">Putative membrane protein</fullName>
    </submittedName>
</protein>
<keyword evidence="1" id="KW-0812">Transmembrane</keyword>
<reference evidence="2 3" key="1">
    <citation type="journal article" date="2017" name="Nature">
        <title>The Apostasia genome and the evolution of orchids.</title>
        <authorList>
            <person name="Zhang G.Q."/>
            <person name="Liu K.W."/>
            <person name="Li Z."/>
            <person name="Lohaus R."/>
            <person name="Hsiao Y.Y."/>
            <person name="Niu S.C."/>
            <person name="Wang J.Y."/>
            <person name="Lin Y.C."/>
            <person name="Xu Q."/>
            <person name="Chen L.J."/>
            <person name="Yoshida K."/>
            <person name="Fujiwara S."/>
            <person name="Wang Z.W."/>
            <person name="Zhang Y.Q."/>
            <person name="Mitsuda N."/>
            <person name="Wang M."/>
            <person name="Liu G.H."/>
            <person name="Pecoraro L."/>
            <person name="Huang H.X."/>
            <person name="Xiao X.J."/>
            <person name="Lin M."/>
            <person name="Wu X.Y."/>
            <person name="Wu W.L."/>
            <person name="Chen Y.Y."/>
            <person name="Chang S.B."/>
            <person name="Sakamoto S."/>
            <person name="Ohme-Takagi M."/>
            <person name="Yagi M."/>
            <person name="Zeng S.J."/>
            <person name="Shen C.Y."/>
            <person name="Yeh C.M."/>
            <person name="Luo Y.B."/>
            <person name="Tsai W.C."/>
            <person name="Van de Peer Y."/>
            <person name="Liu Z.J."/>
        </authorList>
    </citation>
    <scope>NUCLEOTIDE SEQUENCE [LARGE SCALE GENOMIC DNA]</scope>
    <source>
        <strain evidence="3">cv. Shenzhen</strain>
        <tissue evidence="2">Stem</tissue>
    </source>
</reference>
<feature type="transmembrane region" description="Helical" evidence="1">
    <location>
        <begin position="90"/>
        <end position="115"/>
    </location>
</feature>
<keyword evidence="3" id="KW-1185">Reference proteome</keyword>
<dbReference type="InterPro" id="IPR040229">
    <property type="entry name" value="At3g27390-like"/>
</dbReference>
<dbReference type="PANTHER" id="PTHR31133:SF3">
    <property type="entry name" value="TRANSMEMBRANE PROTEIN"/>
    <property type="match status" value="1"/>
</dbReference>
<feature type="transmembrane region" description="Helical" evidence="1">
    <location>
        <begin position="43"/>
        <end position="70"/>
    </location>
</feature>
<accession>A0A2I0A254</accession>
<keyword evidence="1" id="KW-1133">Transmembrane helix</keyword>
<proteinExistence type="predicted"/>
<evidence type="ECO:0000256" key="1">
    <source>
        <dbReference type="SAM" id="Phobius"/>
    </source>
</evidence>
<dbReference type="OrthoDB" id="1906116at2759"/>
<dbReference type="Proteomes" id="UP000236161">
    <property type="component" value="Unassembled WGS sequence"/>
</dbReference>
<organism evidence="2 3">
    <name type="scientific">Apostasia shenzhenica</name>
    <dbReference type="NCBI Taxonomy" id="1088818"/>
    <lineage>
        <taxon>Eukaryota</taxon>
        <taxon>Viridiplantae</taxon>
        <taxon>Streptophyta</taxon>
        <taxon>Embryophyta</taxon>
        <taxon>Tracheophyta</taxon>
        <taxon>Spermatophyta</taxon>
        <taxon>Magnoliopsida</taxon>
        <taxon>Liliopsida</taxon>
        <taxon>Asparagales</taxon>
        <taxon>Orchidaceae</taxon>
        <taxon>Apostasioideae</taxon>
        <taxon>Apostasia</taxon>
    </lineage>
</organism>
<dbReference type="AlphaFoldDB" id="A0A2I0A254"/>